<organism evidence="2 3">
    <name type="scientific">Pontixanthobacter aestiaquae</name>
    <dbReference type="NCBI Taxonomy" id="1509367"/>
    <lineage>
        <taxon>Bacteria</taxon>
        <taxon>Pseudomonadati</taxon>
        <taxon>Pseudomonadota</taxon>
        <taxon>Alphaproteobacteria</taxon>
        <taxon>Sphingomonadales</taxon>
        <taxon>Erythrobacteraceae</taxon>
        <taxon>Pontixanthobacter</taxon>
    </lineage>
</organism>
<evidence type="ECO:0000256" key="1">
    <source>
        <dbReference type="SAM" id="SignalP"/>
    </source>
</evidence>
<dbReference type="Proteomes" id="UP000460290">
    <property type="component" value="Unassembled WGS sequence"/>
</dbReference>
<dbReference type="InterPro" id="IPR022061">
    <property type="entry name" value="DUF3617"/>
</dbReference>
<dbReference type="EMBL" id="WTYZ01000001">
    <property type="protein sequence ID" value="MXO84161.1"/>
    <property type="molecule type" value="Genomic_DNA"/>
</dbReference>
<sequence>MPIRFCLPLLALGLTACGTEAEEPKSAEQVAAAIGELQKPEPGLYRTVTEVVDVSISGIPEAQQALAEQQAKRTDTSERCLTQEEADSGFQDMVRGLGQADESSQCEFSKFDVSGSDLDANMKCSGPLGSGAEVAMNGTVQSDKTDIAMDMKISGGPMGEMSMKMNIKSERVGDCP</sequence>
<comment type="caution">
    <text evidence="2">The sequence shown here is derived from an EMBL/GenBank/DDBJ whole genome shotgun (WGS) entry which is preliminary data.</text>
</comment>
<dbReference type="RefSeq" id="WP_160614430.1">
    <property type="nucleotide sequence ID" value="NZ_JAUFQM010000001.1"/>
</dbReference>
<name>A0A844Z690_9SPHN</name>
<feature type="chain" id="PRO_5032549607" evidence="1">
    <location>
        <begin position="22"/>
        <end position="176"/>
    </location>
</feature>
<gene>
    <name evidence="2" type="ORF">GRI35_12360</name>
</gene>
<proteinExistence type="predicted"/>
<protein>
    <submittedName>
        <fullName evidence="2">DUF3617 family protein</fullName>
    </submittedName>
</protein>
<keyword evidence="3" id="KW-1185">Reference proteome</keyword>
<evidence type="ECO:0000313" key="3">
    <source>
        <dbReference type="Proteomes" id="UP000460290"/>
    </source>
</evidence>
<dbReference type="OrthoDB" id="7405484at2"/>
<dbReference type="Pfam" id="PF12276">
    <property type="entry name" value="DUF3617"/>
    <property type="match status" value="1"/>
</dbReference>
<evidence type="ECO:0000313" key="2">
    <source>
        <dbReference type="EMBL" id="MXO84161.1"/>
    </source>
</evidence>
<reference evidence="2 3" key="1">
    <citation type="submission" date="2019-12" db="EMBL/GenBank/DDBJ databases">
        <title>Genomic-based taxomic classification of the family Erythrobacteraceae.</title>
        <authorList>
            <person name="Xu L."/>
        </authorList>
    </citation>
    <scope>NUCLEOTIDE SEQUENCE [LARGE SCALE GENOMIC DNA]</scope>
    <source>
        <strain evidence="2 3">KCTC 42006</strain>
    </source>
</reference>
<dbReference type="PROSITE" id="PS51257">
    <property type="entry name" value="PROKAR_LIPOPROTEIN"/>
    <property type="match status" value="1"/>
</dbReference>
<keyword evidence="1" id="KW-0732">Signal</keyword>
<accession>A0A844Z690</accession>
<feature type="signal peptide" evidence="1">
    <location>
        <begin position="1"/>
        <end position="21"/>
    </location>
</feature>
<dbReference type="AlphaFoldDB" id="A0A844Z690"/>